<keyword evidence="3" id="KW-1185">Reference proteome</keyword>
<dbReference type="Proteomes" id="UP000265120">
    <property type="component" value="Chromosome 9"/>
</dbReference>
<proteinExistence type="predicted"/>
<organism evidence="2 3">
    <name type="scientific">Cynoglossus semilaevis</name>
    <name type="common">Tongue sole</name>
    <dbReference type="NCBI Taxonomy" id="244447"/>
    <lineage>
        <taxon>Eukaryota</taxon>
        <taxon>Metazoa</taxon>
        <taxon>Chordata</taxon>
        <taxon>Craniata</taxon>
        <taxon>Vertebrata</taxon>
        <taxon>Euteleostomi</taxon>
        <taxon>Actinopterygii</taxon>
        <taxon>Neopterygii</taxon>
        <taxon>Teleostei</taxon>
        <taxon>Neoteleostei</taxon>
        <taxon>Acanthomorphata</taxon>
        <taxon>Carangaria</taxon>
        <taxon>Pleuronectiformes</taxon>
        <taxon>Pleuronectoidei</taxon>
        <taxon>Cynoglossidae</taxon>
        <taxon>Cynoglossinae</taxon>
        <taxon>Cynoglossus</taxon>
    </lineage>
</organism>
<evidence type="ECO:0000313" key="3">
    <source>
        <dbReference type="Proteomes" id="UP000265120"/>
    </source>
</evidence>
<feature type="compositionally biased region" description="Low complexity" evidence="1">
    <location>
        <begin position="51"/>
        <end position="65"/>
    </location>
</feature>
<name>A0A3P8VRV3_CYNSE</name>
<feature type="compositionally biased region" description="Polar residues" evidence="1">
    <location>
        <begin position="29"/>
        <end position="38"/>
    </location>
</feature>
<feature type="compositionally biased region" description="Low complexity" evidence="1">
    <location>
        <begin position="1"/>
        <end position="14"/>
    </location>
</feature>
<dbReference type="STRING" id="244447.ENSCSEP00000017029"/>
<dbReference type="GeneTree" id="ENSGT01140000282595"/>
<evidence type="ECO:0000256" key="1">
    <source>
        <dbReference type="SAM" id="MobiDB-lite"/>
    </source>
</evidence>
<protein>
    <submittedName>
        <fullName evidence="2">Uncharacterized protein</fullName>
    </submittedName>
</protein>
<dbReference type="OMA" id="ATHHATY"/>
<dbReference type="InParanoid" id="A0A3P8VRV3"/>
<reference evidence="2" key="3">
    <citation type="submission" date="2025-09" db="UniProtKB">
        <authorList>
            <consortium name="Ensembl"/>
        </authorList>
    </citation>
    <scope>IDENTIFICATION</scope>
</reference>
<reference evidence="2" key="2">
    <citation type="submission" date="2025-08" db="UniProtKB">
        <authorList>
            <consortium name="Ensembl"/>
        </authorList>
    </citation>
    <scope>IDENTIFICATION</scope>
</reference>
<sequence>PAGTSTATTTSATRGRSHSRESEIRARLQSASPTTTRWTELDDVKRLLRGNQSNSTSPTQSPNNTLPIPRKASVEARSISSISASSSGEKLCSSALNSLNFHRLHTLSTRLTEWWEFRSKCLQTFELVHDHQQQLVKNDTLAIHFSHSVSGSSVVRKNVRNKHPCSSLCVSVPVYGVDNNVNMSFYRVLFSYSVCSPSTDEASGKDFKFVMIEKDNAPVKKETERLVTTKDTGKQFMSAAPAVTYSEDSLKREKQKLSSSTVDEGADVQYCCVS</sequence>
<feature type="region of interest" description="Disordered" evidence="1">
    <location>
        <begin position="1"/>
        <end position="72"/>
    </location>
</feature>
<evidence type="ECO:0000313" key="2">
    <source>
        <dbReference type="Ensembl" id="ENSCSEP00000017029.1"/>
    </source>
</evidence>
<accession>A0A3P8VRV3</accession>
<dbReference type="Ensembl" id="ENSCSET00000017242.1">
    <property type="protein sequence ID" value="ENSCSEP00000017029.1"/>
    <property type="gene ID" value="ENSCSEG00000010943.1"/>
</dbReference>
<reference evidence="2 3" key="1">
    <citation type="journal article" date="2014" name="Nat. Genet.">
        <title>Whole-genome sequence of a flatfish provides insights into ZW sex chromosome evolution and adaptation to a benthic lifestyle.</title>
        <authorList>
            <person name="Chen S."/>
            <person name="Zhang G."/>
            <person name="Shao C."/>
            <person name="Huang Q."/>
            <person name="Liu G."/>
            <person name="Zhang P."/>
            <person name="Song W."/>
            <person name="An N."/>
            <person name="Chalopin D."/>
            <person name="Volff J.N."/>
            <person name="Hong Y."/>
            <person name="Li Q."/>
            <person name="Sha Z."/>
            <person name="Zhou H."/>
            <person name="Xie M."/>
            <person name="Yu Q."/>
            <person name="Liu Y."/>
            <person name="Xiang H."/>
            <person name="Wang N."/>
            <person name="Wu K."/>
            <person name="Yang C."/>
            <person name="Zhou Q."/>
            <person name="Liao X."/>
            <person name="Yang L."/>
            <person name="Hu Q."/>
            <person name="Zhang J."/>
            <person name="Meng L."/>
            <person name="Jin L."/>
            <person name="Tian Y."/>
            <person name="Lian J."/>
            <person name="Yang J."/>
            <person name="Miao G."/>
            <person name="Liu S."/>
            <person name="Liang Z."/>
            <person name="Yan F."/>
            <person name="Li Y."/>
            <person name="Sun B."/>
            <person name="Zhang H."/>
            <person name="Zhang J."/>
            <person name="Zhu Y."/>
            <person name="Du M."/>
            <person name="Zhao Y."/>
            <person name="Schartl M."/>
            <person name="Tang Q."/>
            <person name="Wang J."/>
        </authorList>
    </citation>
    <scope>NUCLEOTIDE SEQUENCE</scope>
</reference>
<dbReference type="AlphaFoldDB" id="A0A3P8VRV3"/>